<dbReference type="InterPro" id="IPR011050">
    <property type="entry name" value="Pectin_lyase_fold/virulence"/>
</dbReference>
<dbReference type="Pfam" id="PF22352">
    <property type="entry name" value="K319L-like_PKD"/>
    <property type="match status" value="1"/>
</dbReference>
<dbReference type="InterPro" id="IPR026444">
    <property type="entry name" value="Secre_tail"/>
</dbReference>
<feature type="compositionally biased region" description="Polar residues" evidence="1">
    <location>
        <begin position="509"/>
        <end position="522"/>
    </location>
</feature>
<dbReference type="InterPro" id="IPR035986">
    <property type="entry name" value="PKD_dom_sf"/>
</dbReference>
<dbReference type="OrthoDB" id="9800417at2"/>
<feature type="compositionally biased region" description="Polar residues" evidence="1">
    <location>
        <begin position="481"/>
        <end position="491"/>
    </location>
</feature>
<keyword evidence="5" id="KW-1185">Reference proteome</keyword>
<dbReference type="NCBIfam" id="TIGR04183">
    <property type="entry name" value="Por_Secre_tail"/>
    <property type="match status" value="1"/>
</dbReference>
<evidence type="ECO:0000256" key="2">
    <source>
        <dbReference type="SAM" id="SignalP"/>
    </source>
</evidence>
<gene>
    <name evidence="4" type="ORF">C7460_10133</name>
</gene>
<dbReference type="SUPFAM" id="SSF51126">
    <property type="entry name" value="Pectin lyase-like"/>
    <property type="match status" value="1"/>
</dbReference>
<dbReference type="RefSeq" id="WP_115866042.1">
    <property type="nucleotide sequence ID" value="NZ_QREG01000001.1"/>
</dbReference>
<dbReference type="Proteomes" id="UP000256779">
    <property type="component" value="Unassembled WGS sequence"/>
</dbReference>
<dbReference type="InterPro" id="IPR041437">
    <property type="entry name" value="GH115_C"/>
</dbReference>
<dbReference type="Pfam" id="PF18962">
    <property type="entry name" value="Por_Secre_tail"/>
    <property type="match status" value="1"/>
</dbReference>
<evidence type="ECO:0000313" key="4">
    <source>
        <dbReference type="EMBL" id="REE05518.1"/>
    </source>
</evidence>
<feature type="signal peptide" evidence="2">
    <location>
        <begin position="1"/>
        <end position="27"/>
    </location>
</feature>
<accession>A0A3D9LFW3</accession>
<keyword evidence="2" id="KW-0732">Signal</keyword>
<evidence type="ECO:0000259" key="3">
    <source>
        <dbReference type="SMART" id="SM00089"/>
    </source>
</evidence>
<dbReference type="Pfam" id="PF17829">
    <property type="entry name" value="GH115_C"/>
    <property type="match status" value="1"/>
</dbReference>
<protein>
    <submittedName>
        <fullName evidence="4">Putative secreted protein (Por secretion system target)</fullName>
    </submittedName>
</protein>
<feature type="chain" id="PRO_5017811758" evidence="2">
    <location>
        <begin position="28"/>
        <end position="832"/>
    </location>
</feature>
<reference evidence="4 5" key="1">
    <citation type="submission" date="2018-07" db="EMBL/GenBank/DDBJ databases">
        <title>Genomic Encyclopedia of Type Strains, Phase IV (KMG-IV): sequencing the most valuable type-strain genomes for metagenomic binning, comparative biology and taxonomic classification.</title>
        <authorList>
            <person name="Goeker M."/>
        </authorList>
    </citation>
    <scope>NUCLEOTIDE SEQUENCE [LARGE SCALE GENOMIC DNA]</scope>
    <source>
        <strain evidence="4 5">DSM 4134</strain>
    </source>
</reference>
<dbReference type="SUPFAM" id="SSF49785">
    <property type="entry name" value="Galactose-binding domain-like"/>
    <property type="match status" value="1"/>
</dbReference>
<dbReference type="AlphaFoldDB" id="A0A3D9LFW3"/>
<dbReference type="CDD" id="cd00146">
    <property type="entry name" value="PKD"/>
    <property type="match status" value="1"/>
</dbReference>
<sequence>MKSKMYQNLKRSFALIALLLSAVIVHAQTYPNEVWKSGSTYYWRINGTTAGSSSSLSTAINSCMGTGREVHVTTGGTLDATLNVPGSNVKLYGHGNTFTCSFTGTGISNSRDGFEIHDLTLTNVVGGYGIRSSAASNLSFTDLNLTNIDWIGIRIDSRSSNPWNYTEYNLYMRDIYVDNIGSHGVETYSIDGVTIEGTITARNTGGCGVLFNKTFNGTVSKVDAYNCDWLGGYAGLRYANGCNNITTDTLLAEHCGRGFFIVQSGPTVEGHVNYAEIRNCSDVGIWIENGTNCSVKAGCNDSGTTVSGSGSYANVSGPCDGGSSSSNAVWLEAECATVGSLWNVNSDVSAANGQAVEIQPGNTSGSSAPGTSGQLNFTFNVAQAGTYNVWGRVIAPTASDDSFWVRVDGGNWIKWNNIDLGSTWHWDKVHDENNGNQVVDFTLSAGSHTLDIGYREDGAQLDKIFIDELGNTPAGVGETASNCGSGGNQSPIADAGADQTVTDTDDNGSESVTLNGTGSSDPDGTIASYVWTEGGTQIATGSNPSVTLAVGAHTITLTVTDDQGATATDDVVVTVNAPSTSSNTVWLEAECGTVGSLWNTPADGSASNGTYASVQAGNNSLSSAPSSANGRITYNFDVSETGSYKVWGRVIAPTVDEDSYWVRMDGGSWIKWNNIAPGSSWHWDEVHNADNGNSVVTFSLTAGSHTFDVAYREEGTKLDKLYVTNQGDTPSGAGGSATNCGGARAGDAATNKVQAAQFMVYPNPASEVLHLRFADDSAPHQVTITDMSGRAYINLETSANEKSVDLHGLAKGYYVVSVNTGGIIETKVLIKK</sequence>
<dbReference type="InterPro" id="IPR008979">
    <property type="entry name" value="Galactose-bd-like_sf"/>
</dbReference>
<dbReference type="InterPro" id="IPR022409">
    <property type="entry name" value="PKD/Chitinase_dom"/>
</dbReference>
<evidence type="ECO:0000313" key="5">
    <source>
        <dbReference type="Proteomes" id="UP000256779"/>
    </source>
</evidence>
<comment type="caution">
    <text evidence="4">The sequence shown here is derived from an EMBL/GenBank/DDBJ whole genome shotgun (WGS) entry which is preliminary data.</text>
</comment>
<dbReference type="SUPFAM" id="SSF49299">
    <property type="entry name" value="PKD domain"/>
    <property type="match status" value="1"/>
</dbReference>
<dbReference type="Gene3D" id="2.60.120.260">
    <property type="entry name" value="Galactose-binding domain-like"/>
    <property type="match status" value="2"/>
</dbReference>
<dbReference type="SMART" id="SM00089">
    <property type="entry name" value="PKD"/>
    <property type="match status" value="1"/>
</dbReference>
<feature type="domain" description="PKD/Chitinase" evidence="3">
    <location>
        <begin position="496"/>
        <end position="578"/>
    </location>
</feature>
<evidence type="ECO:0000256" key="1">
    <source>
        <dbReference type="SAM" id="MobiDB-lite"/>
    </source>
</evidence>
<proteinExistence type="predicted"/>
<feature type="region of interest" description="Disordered" evidence="1">
    <location>
        <begin position="481"/>
        <end position="526"/>
    </location>
</feature>
<organism evidence="4 5">
    <name type="scientific">Marinoscillum furvescens DSM 4134</name>
    <dbReference type="NCBI Taxonomy" id="1122208"/>
    <lineage>
        <taxon>Bacteria</taxon>
        <taxon>Pseudomonadati</taxon>
        <taxon>Bacteroidota</taxon>
        <taxon>Cytophagia</taxon>
        <taxon>Cytophagales</taxon>
        <taxon>Reichenbachiellaceae</taxon>
        <taxon>Marinoscillum</taxon>
    </lineage>
</organism>
<dbReference type="Gene3D" id="2.60.40.10">
    <property type="entry name" value="Immunoglobulins"/>
    <property type="match status" value="1"/>
</dbReference>
<dbReference type="InterPro" id="IPR013783">
    <property type="entry name" value="Ig-like_fold"/>
</dbReference>
<name>A0A3D9LFW3_MARFU</name>
<dbReference type="EMBL" id="QREG01000001">
    <property type="protein sequence ID" value="REE05518.1"/>
    <property type="molecule type" value="Genomic_DNA"/>
</dbReference>